<protein>
    <recommendedName>
        <fullName evidence="2">26S proteasome non-ATPase regulatory subunit 4</fullName>
    </recommendedName>
    <alternativeName>
        <fullName evidence="5">26S proteasome regulatory subunit RPN10</fullName>
    </alternativeName>
</protein>
<evidence type="ECO:0000256" key="1">
    <source>
        <dbReference type="ARBA" id="ARBA00005574"/>
    </source>
</evidence>
<dbReference type="PANTHER" id="PTHR10223">
    <property type="entry name" value="26S PROTEASOME NON-ATPASE REGULATORY SUBUNIT 4"/>
    <property type="match status" value="1"/>
</dbReference>
<sequence length="464" mass="50655">MLLCHLDPTRPFVVDNSDYMRNGDFLPTRLQAQQDAVNLVCHSKTRANPENNVGLLTLANVEVLATLTSDVGRILSKLHQVEPNGNINLVTGIRIAHRNVEFIGSVHTFVCKENVKPFRKNHPQYTRTRSNLNLPIIGGLVYCKSNTLDHAATELALKHRQGKNHKMRIVIFVGSPVETEEKELVKLAKRLKKEKVNVDVVSFGEEVSPQVPNNDLLTVFVNALNGKDGIGSHLVTVPPGPHLSDALISSPVIQGEDGMGGAGLGGSGFEFGVDPNEDPELALALRVSMEEQRQRQEEEARRAQVASATEGGTPAPEPIKEGIRAPNEEVLLERALAMSLEGGEEERIAPVAPDFATMSEEEQIAFAMQMSMQDAQDQPGTKDPALSGAGKKDTGTDKEESTPMEVEGDDDYEVMNDPEFLQSVLENLPGVDPQSEAIRQAVGSLSKDKVVKKDEDKDKDKSKK</sequence>
<dbReference type="InterPro" id="IPR036465">
    <property type="entry name" value="vWFA_dom_sf"/>
</dbReference>
<proteinExistence type="inferred from homology"/>
<dbReference type="EMBL" id="OE843130">
    <property type="protein sequence ID" value="CAD7602330.1"/>
    <property type="molecule type" value="Genomic_DNA"/>
</dbReference>
<dbReference type="Gene3D" id="3.40.50.410">
    <property type="entry name" value="von Willebrand factor, type A domain"/>
    <property type="match status" value="2"/>
</dbReference>
<evidence type="ECO:0000313" key="8">
    <source>
        <dbReference type="EMBL" id="CAD7602330.1"/>
    </source>
</evidence>
<dbReference type="GO" id="GO:0008540">
    <property type="term" value="C:proteasome regulatory particle, base subcomplex"/>
    <property type="evidence" value="ECO:0007669"/>
    <property type="project" value="TreeGrafter"/>
</dbReference>
<evidence type="ECO:0000256" key="5">
    <source>
        <dbReference type="ARBA" id="ARBA00044341"/>
    </source>
</evidence>
<gene>
    <name evidence="8" type="ORF">TGEB3V08_LOCUS8277</name>
</gene>
<dbReference type="Gene3D" id="6.10.300.40">
    <property type="match status" value="1"/>
</dbReference>
<evidence type="ECO:0000256" key="2">
    <source>
        <dbReference type="ARBA" id="ARBA00014934"/>
    </source>
</evidence>
<dbReference type="AlphaFoldDB" id="A0A7R9PP02"/>
<feature type="region of interest" description="Disordered" evidence="6">
    <location>
        <begin position="289"/>
        <end position="326"/>
    </location>
</feature>
<dbReference type="PROSITE" id="PS50330">
    <property type="entry name" value="UIM"/>
    <property type="match status" value="3"/>
</dbReference>
<dbReference type="InterPro" id="IPR027040">
    <property type="entry name" value="PSMD4"/>
</dbReference>
<evidence type="ECO:0000259" key="7">
    <source>
        <dbReference type="PROSITE" id="PS50234"/>
    </source>
</evidence>
<dbReference type="SUPFAM" id="SSF53300">
    <property type="entry name" value="vWA-like"/>
    <property type="match status" value="1"/>
</dbReference>
<dbReference type="InterPro" id="IPR003903">
    <property type="entry name" value="UIM_dom"/>
</dbReference>
<evidence type="ECO:0000256" key="6">
    <source>
        <dbReference type="SAM" id="MobiDB-lite"/>
    </source>
</evidence>
<dbReference type="PANTHER" id="PTHR10223:SF0">
    <property type="entry name" value="26S PROTEASOME NON-ATPASE REGULATORY SUBUNIT 4"/>
    <property type="match status" value="1"/>
</dbReference>
<feature type="compositionally biased region" description="Basic and acidic residues" evidence="6">
    <location>
        <begin position="289"/>
        <end position="302"/>
    </location>
</feature>
<organism evidence="8">
    <name type="scientific">Timema genevievae</name>
    <name type="common">Walking stick</name>
    <dbReference type="NCBI Taxonomy" id="629358"/>
    <lineage>
        <taxon>Eukaryota</taxon>
        <taxon>Metazoa</taxon>
        <taxon>Ecdysozoa</taxon>
        <taxon>Arthropoda</taxon>
        <taxon>Hexapoda</taxon>
        <taxon>Insecta</taxon>
        <taxon>Pterygota</taxon>
        <taxon>Neoptera</taxon>
        <taxon>Polyneoptera</taxon>
        <taxon>Phasmatodea</taxon>
        <taxon>Timematodea</taxon>
        <taxon>Timematoidea</taxon>
        <taxon>Timematidae</taxon>
        <taxon>Timema</taxon>
    </lineage>
</organism>
<evidence type="ECO:0000256" key="3">
    <source>
        <dbReference type="ARBA" id="ARBA00022737"/>
    </source>
</evidence>
<feature type="compositionally biased region" description="Acidic residues" evidence="6">
    <location>
        <begin position="406"/>
        <end position="416"/>
    </location>
</feature>
<dbReference type="InterPro" id="IPR049590">
    <property type="entry name" value="PSMD4_RAZUL-like"/>
</dbReference>
<dbReference type="InterPro" id="IPR002035">
    <property type="entry name" value="VWF_A"/>
</dbReference>
<feature type="compositionally biased region" description="Basic and acidic residues" evidence="6">
    <location>
        <begin position="390"/>
        <end position="401"/>
    </location>
</feature>
<dbReference type="Pfam" id="PF02809">
    <property type="entry name" value="UIM"/>
    <property type="match status" value="3"/>
</dbReference>
<keyword evidence="3" id="KW-0677">Repeat</keyword>
<name>A0A7R9PP02_TIMGE</name>
<dbReference type="GO" id="GO:0043161">
    <property type="term" value="P:proteasome-mediated ubiquitin-dependent protein catabolic process"/>
    <property type="evidence" value="ECO:0007669"/>
    <property type="project" value="TreeGrafter"/>
</dbReference>
<evidence type="ECO:0000256" key="4">
    <source>
        <dbReference type="ARBA" id="ARBA00022942"/>
    </source>
</evidence>
<reference evidence="8" key="1">
    <citation type="submission" date="2020-11" db="EMBL/GenBank/DDBJ databases">
        <authorList>
            <person name="Tran Van P."/>
        </authorList>
    </citation>
    <scope>NUCLEOTIDE SEQUENCE</scope>
</reference>
<dbReference type="PROSITE" id="PS50234">
    <property type="entry name" value="VWFA"/>
    <property type="match status" value="1"/>
</dbReference>
<dbReference type="GO" id="GO:0005829">
    <property type="term" value="C:cytosol"/>
    <property type="evidence" value="ECO:0007669"/>
    <property type="project" value="TreeGrafter"/>
</dbReference>
<feature type="compositionally biased region" description="Basic and acidic residues" evidence="6">
    <location>
        <begin position="446"/>
        <end position="464"/>
    </location>
</feature>
<dbReference type="Gene3D" id="1.10.287.3990">
    <property type="match status" value="1"/>
</dbReference>
<dbReference type="SMART" id="SM00726">
    <property type="entry name" value="UIM"/>
    <property type="match status" value="3"/>
</dbReference>
<comment type="similarity">
    <text evidence="1">Belongs to the proteasome subunit S5A family.</text>
</comment>
<accession>A0A7R9PP02</accession>
<dbReference type="GO" id="GO:0031593">
    <property type="term" value="F:polyubiquitin modification-dependent protein binding"/>
    <property type="evidence" value="ECO:0007669"/>
    <property type="project" value="TreeGrafter"/>
</dbReference>
<feature type="region of interest" description="Disordered" evidence="6">
    <location>
        <begin position="371"/>
        <end position="464"/>
    </location>
</feature>
<keyword evidence="4" id="KW-0647">Proteasome</keyword>
<dbReference type="Pfam" id="PF13519">
    <property type="entry name" value="VWA_2"/>
    <property type="match status" value="1"/>
</dbReference>
<dbReference type="CDD" id="cd22297">
    <property type="entry name" value="PSMD4_RAZUL"/>
    <property type="match status" value="1"/>
</dbReference>
<feature type="domain" description="VWFA" evidence="7">
    <location>
        <begin position="12"/>
        <end position="252"/>
    </location>
</feature>
<dbReference type="GO" id="GO:0005634">
    <property type="term" value="C:nucleus"/>
    <property type="evidence" value="ECO:0007669"/>
    <property type="project" value="TreeGrafter"/>
</dbReference>